<reference evidence="2 3" key="1">
    <citation type="journal article" date="2016" name="Nat. Commun.">
        <title>Thousands of microbial genomes shed light on interconnected biogeochemical processes in an aquifer system.</title>
        <authorList>
            <person name="Anantharaman K."/>
            <person name="Brown C.T."/>
            <person name="Hug L.A."/>
            <person name="Sharon I."/>
            <person name="Castelle C.J."/>
            <person name="Probst A.J."/>
            <person name="Thomas B.C."/>
            <person name="Singh A."/>
            <person name="Wilkins M.J."/>
            <person name="Karaoz U."/>
            <person name="Brodie E.L."/>
            <person name="Williams K.H."/>
            <person name="Hubbard S.S."/>
            <person name="Banfield J.F."/>
        </authorList>
    </citation>
    <scope>NUCLEOTIDE SEQUENCE [LARGE SCALE GENOMIC DNA]</scope>
</reference>
<comment type="caution">
    <text evidence="2">The sequence shown here is derived from an EMBL/GenBank/DDBJ whole genome shotgun (WGS) entry which is preliminary data.</text>
</comment>
<dbReference type="Proteomes" id="UP000177167">
    <property type="component" value="Unassembled WGS sequence"/>
</dbReference>
<evidence type="ECO:0000256" key="1">
    <source>
        <dbReference type="SAM" id="Coils"/>
    </source>
</evidence>
<keyword evidence="1" id="KW-0175">Coiled coil</keyword>
<name>A0A1F8F530_9BACT</name>
<gene>
    <name evidence="2" type="ORF">A3J46_03285</name>
</gene>
<protein>
    <submittedName>
        <fullName evidence="2">Uncharacterized protein</fullName>
    </submittedName>
</protein>
<accession>A0A1F8F530</accession>
<organism evidence="2 3">
    <name type="scientific">Candidatus Yanofskybacteria bacterium RIFCSPHIGHO2_02_FULL_41_11</name>
    <dbReference type="NCBI Taxonomy" id="1802675"/>
    <lineage>
        <taxon>Bacteria</taxon>
        <taxon>Candidatus Yanofskyibacteriota</taxon>
    </lineage>
</organism>
<evidence type="ECO:0000313" key="3">
    <source>
        <dbReference type="Proteomes" id="UP000177167"/>
    </source>
</evidence>
<evidence type="ECO:0000313" key="2">
    <source>
        <dbReference type="EMBL" id="OGN08254.1"/>
    </source>
</evidence>
<proteinExistence type="predicted"/>
<dbReference type="AlphaFoldDB" id="A0A1F8F530"/>
<feature type="coiled-coil region" evidence="1">
    <location>
        <begin position="64"/>
        <end position="91"/>
    </location>
</feature>
<dbReference type="EMBL" id="MGJP01000066">
    <property type="protein sequence ID" value="OGN08254.1"/>
    <property type="molecule type" value="Genomic_DNA"/>
</dbReference>
<sequence>MDYRVTSFSESKKGTKAQITVVVGKGRGSLSFTRHLERRNGYDWIGLNIDPRAIPLNEKYEEEMQAAGLILTVLESDLKRLENRLEDISKAPEGDIITEFMLLAAHVDLEEQLEIARDNITTATMAVDDAETKLNIVRRELPLMMSFNPYKYKR</sequence>